<evidence type="ECO:0008006" key="4">
    <source>
        <dbReference type="Google" id="ProtNLM"/>
    </source>
</evidence>
<evidence type="ECO:0000313" key="2">
    <source>
        <dbReference type="EMBL" id="KPU80037.1"/>
    </source>
</evidence>
<dbReference type="GeneID" id="6502629"/>
<dbReference type="Proteomes" id="UP000007801">
    <property type="component" value="Unassembled WGS sequence"/>
</dbReference>
<dbReference type="CTD" id="318658"/>
<keyword evidence="3" id="KW-1185">Reference proteome</keyword>
<evidence type="ECO:0000256" key="1">
    <source>
        <dbReference type="SAM" id="MobiDB-lite"/>
    </source>
</evidence>
<protein>
    <recommendedName>
        <fullName evidence="4">HMG box domain-containing protein</fullName>
    </recommendedName>
</protein>
<evidence type="ECO:0000313" key="3">
    <source>
        <dbReference type="Proteomes" id="UP000007801"/>
    </source>
</evidence>
<dbReference type="GO" id="GO:0005634">
    <property type="term" value="C:nucleus"/>
    <property type="evidence" value="ECO:0007669"/>
    <property type="project" value="UniProtKB-ARBA"/>
</dbReference>
<feature type="compositionally biased region" description="Basic and acidic residues" evidence="1">
    <location>
        <begin position="71"/>
        <end position="81"/>
    </location>
</feature>
<dbReference type="InterPro" id="IPR036910">
    <property type="entry name" value="HMG_box_dom_sf"/>
</dbReference>
<dbReference type="SUPFAM" id="SSF47095">
    <property type="entry name" value="HMG-box"/>
    <property type="match status" value="1"/>
</dbReference>
<organism evidence="2 3">
    <name type="scientific">Drosophila ananassae</name>
    <name type="common">Fruit fly</name>
    <dbReference type="NCBI Taxonomy" id="7217"/>
    <lineage>
        <taxon>Eukaryota</taxon>
        <taxon>Metazoa</taxon>
        <taxon>Ecdysozoa</taxon>
        <taxon>Arthropoda</taxon>
        <taxon>Hexapoda</taxon>
        <taxon>Insecta</taxon>
        <taxon>Pterygota</taxon>
        <taxon>Neoptera</taxon>
        <taxon>Endopterygota</taxon>
        <taxon>Diptera</taxon>
        <taxon>Brachycera</taxon>
        <taxon>Muscomorpha</taxon>
        <taxon>Ephydroidea</taxon>
        <taxon>Drosophilidae</taxon>
        <taxon>Drosophila</taxon>
        <taxon>Sophophora</taxon>
    </lineage>
</organism>
<dbReference type="KEGG" id="dan:6502629"/>
<dbReference type="OrthoDB" id="7861693at2759"/>
<name>A0A0P8YF59_DROAN</name>
<dbReference type="AlphaFoldDB" id="A0A0P8YF59"/>
<proteinExistence type="predicted"/>
<accession>A0A0P8YF59</accession>
<feature type="compositionally biased region" description="Basic residues" evidence="1">
    <location>
        <begin position="88"/>
        <end position="102"/>
    </location>
</feature>
<sequence>MGNILGEVNRPSDSVKAYRNFLRLYSRQHAEMHPNDAANVAIRLWGTLTPSEKQRYEELDWDVIENATKVEGKSKNSEKKKSSLAARKSPKKKSHLRKKAGKPKTSLSSKSRAMSKAKPNPCVKTKAKAKATPCKTRRVQAKKTSTRQDTQRANKLAFVNFIKKFREATCLPNKKGRMDSLKKAAKAWCNLRESQRRKFYTMPRIE</sequence>
<reference evidence="2 3" key="1">
    <citation type="journal article" date="2007" name="Nature">
        <title>Evolution of genes and genomes on the Drosophila phylogeny.</title>
        <authorList>
            <consortium name="Drosophila 12 Genomes Consortium"/>
            <person name="Clark A.G."/>
            <person name="Eisen M.B."/>
            <person name="Smith D.R."/>
            <person name="Bergman C.M."/>
            <person name="Oliver B."/>
            <person name="Markow T.A."/>
            <person name="Kaufman T.C."/>
            <person name="Kellis M."/>
            <person name="Gelbart W."/>
            <person name="Iyer V.N."/>
            <person name="Pollard D.A."/>
            <person name="Sackton T.B."/>
            <person name="Larracuente A.M."/>
            <person name="Singh N.D."/>
            <person name="Abad J.P."/>
            <person name="Abt D.N."/>
            <person name="Adryan B."/>
            <person name="Aguade M."/>
            <person name="Akashi H."/>
            <person name="Anderson W.W."/>
            <person name="Aquadro C.F."/>
            <person name="Ardell D.H."/>
            <person name="Arguello R."/>
            <person name="Artieri C.G."/>
            <person name="Barbash D.A."/>
            <person name="Barker D."/>
            <person name="Barsanti P."/>
            <person name="Batterham P."/>
            <person name="Batzoglou S."/>
            <person name="Begun D."/>
            <person name="Bhutkar A."/>
            <person name="Blanco E."/>
            <person name="Bosak S.A."/>
            <person name="Bradley R.K."/>
            <person name="Brand A.D."/>
            <person name="Brent M.R."/>
            <person name="Brooks A.N."/>
            <person name="Brown R.H."/>
            <person name="Butlin R.K."/>
            <person name="Caggese C."/>
            <person name="Calvi B.R."/>
            <person name="Bernardo de Carvalho A."/>
            <person name="Caspi A."/>
            <person name="Castrezana S."/>
            <person name="Celniker S.E."/>
            <person name="Chang J.L."/>
            <person name="Chapple C."/>
            <person name="Chatterji S."/>
            <person name="Chinwalla A."/>
            <person name="Civetta A."/>
            <person name="Clifton S.W."/>
            <person name="Comeron J.M."/>
            <person name="Costello J.C."/>
            <person name="Coyne J.A."/>
            <person name="Daub J."/>
            <person name="David R.G."/>
            <person name="Delcher A.L."/>
            <person name="Delehaunty K."/>
            <person name="Do C.B."/>
            <person name="Ebling H."/>
            <person name="Edwards K."/>
            <person name="Eickbush T."/>
            <person name="Evans J.D."/>
            <person name="Filipski A."/>
            <person name="Findeiss S."/>
            <person name="Freyhult E."/>
            <person name="Fulton L."/>
            <person name="Fulton R."/>
            <person name="Garcia A.C."/>
            <person name="Gardiner A."/>
            <person name="Garfield D.A."/>
            <person name="Garvin B.E."/>
            <person name="Gibson G."/>
            <person name="Gilbert D."/>
            <person name="Gnerre S."/>
            <person name="Godfrey J."/>
            <person name="Good R."/>
            <person name="Gotea V."/>
            <person name="Gravely B."/>
            <person name="Greenberg A.J."/>
            <person name="Griffiths-Jones S."/>
            <person name="Gross S."/>
            <person name="Guigo R."/>
            <person name="Gustafson E.A."/>
            <person name="Haerty W."/>
            <person name="Hahn M.W."/>
            <person name="Halligan D.L."/>
            <person name="Halpern A.L."/>
            <person name="Halter G.M."/>
            <person name="Han M.V."/>
            <person name="Heger A."/>
            <person name="Hillier L."/>
            <person name="Hinrichs A.S."/>
            <person name="Holmes I."/>
            <person name="Hoskins R.A."/>
            <person name="Hubisz M.J."/>
            <person name="Hultmark D."/>
            <person name="Huntley M.A."/>
            <person name="Jaffe D.B."/>
            <person name="Jagadeeshan S."/>
            <person name="Jeck W.R."/>
            <person name="Johnson J."/>
            <person name="Jones C.D."/>
            <person name="Jordan W.C."/>
            <person name="Karpen G.H."/>
            <person name="Kataoka E."/>
            <person name="Keightley P.D."/>
            <person name="Kheradpour P."/>
            <person name="Kirkness E.F."/>
            <person name="Koerich L.B."/>
            <person name="Kristiansen K."/>
            <person name="Kudrna D."/>
            <person name="Kulathinal R.J."/>
            <person name="Kumar S."/>
            <person name="Kwok R."/>
            <person name="Lander E."/>
            <person name="Langley C.H."/>
            <person name="Lapoint R."/>
            <person name="Lazzaro B.P."/>
            <person name="Lee S.J."/>
            <person name="Levesque L."/>
            <person name="Li R."/>
            <person name="Lin C.F."/>
            <person name="Lin M.F."/>
            <person name="Lindblad-Toh K."/>
            <person name="Llopart A."/>
            <person name="Long M."/>
            <person name="Low L."/>
            <person name="Lozovsky E."/>
            <person name="Lu J."/>
            <person name="Luo M."/>
            <person name="Machado C.A."/>
            <person name="Makalowski W."/>
            <person name="Marzo M."/>
            <person name="Matsuda M."/>
            <person name="Matzkin L."/>
            <person name="McAllister B."/>
            <person name="McBride C.S."/>
            <person name="McKernan B."/>
            <person name="McKernan K."/>
            <person name="Mendez-Lago M."/>
            <person name="Minx P."/>
            <person name="Mollenhauer M.U."/>
            <person name="Montooth K."/>
            <person name="Mount S.M."/>
            <person name="Mu X."/>
            <person name="Myers E."/>
            <person name="Negre B."/>
            <person name="Newfeld S."/>
            <person name="Nielsen R."/>
            <person name="Noor M.A."/>
            <person name="O'Grady P."/>
            <person name="Pachter L."/>
            <person name="Papaceit M."/>
            <person name="Parisi M.J."/>
            <person name="Parisi M."/>
            <person name="Parts L."/>
            <person name="Pedersen J.S."/>
            <person name="Pesole G."/>
            <person name="Phillippy A.M."/>
            <person name="Ponting C.P."/>
            <person name="Pop M."/>
            <person name="Porcelli D."/>
            <person name="Powell J.R."/>
            <person name="Prohaska S."/>
            <person name="Pruitt K."/>
            <person name="Puig M."/>
            <person name="Quesneville H."/>
            <person name="Ram K.R."/>
            <person name="Rand D."/>
            <person name="Rasmussen M.D."/>
            <person name="Reed L.K."/>
            <person name="Reenan R."/>
            <person name="Reily A."/>
            <person name="Remington K.A."/>
            <person name="Rieger T.T."/>
            <person name="Ritchie M.G."/>
            <person name="Robin C."/>
            <person name="Rogers Y.H."/>
            <person name="Rohde C."/>
            <person name="Rozas J."/>
            <person name="Rubenfield M.J."/>
            <person name="Ruiz A."/>
            <person name="Russo S."/>
            <person name="Salzberg S.L."/>
            <person name="Sanchez-Gracia A."/>
            <person name="Saranga D.J."/>
            <person name="Sato H."/>
            <person name="Schaeffer S.W."/>
            <person name="Schatz M.C."/>
            <person name="Schlenke T."/>
            <person name="Schwartz R."/>
            <person name="Segarra C."/>
            <person name="Singh R.S."/>
            <person name="Sirot L."/>
            <person name="Sirota M."/>
            <person name="Sisneros N.B."/>
            <person name="Smith C.D."/>
            <person name="Smith T.F."/>
            <person name="Spieth J."/>
            <person name="Stage D.E."/>
            <person name="Stark A."/>
            <person name="Stephan W."/>
            <person name="Strausberg R.L."/>
            <person name="Strempel S."/>
            <person name="Sturgill D."/>
            <person name="Sutton G."/>
            <person name="Sutton G.G."/>
            <person name="Tao W."/>
            <person name="Teichmann S."/>
            <person name="Tobari Y.N."/>
            <person name="Tomimura Y."/>
            <person name="Tsolas J.M."/>
            <person name="Valente V.L."/>
            <person name="Venter E."/>
            <person name="Venter J.C."/>
            <person name="Vicario S."/>
            <person name="Vieira F.G."/>
            <person name="Vilella A.J."/>
            <person name="Villasante A."/>
            <person name="Walenz B."/>
            <person name="Wang J."/>
            <person name="Wasserman M."/>
            <person name="Watts T."/>
            <person name="Wilson D."/>
            <person name="Wilson R.K."/>
            <person name="Wing R.A."/>
            <person name="Wolfner M.F."/>
            <person name="Wong A."/>
            <person name="Wong G.K."/>
            <person name="Wu C.I."/>
            <person name="Wu G."/>
            <person name="Yamamoto D."/>
            <person name="Yang H.P."/>
            <person name="Yang S.P."/>
            <person name="Yorke J.A."/>
            <person name="Yoshida K."/>
            <person name="Zdobnov E."/>
            <person name="Zhang P."/>
            <person name="Zhang Y."/>
            <person name="Zimin A.V."/>
            <person name="Baldwin J."/>
            <person name="Abdouelleil A."/>
            <person name="Abdulkadir J."/>
            <person name="Abebe A."/>
            <person name="Abera B."/>
            <person name="Abreu J."/>
            <person name="Acer S.C."/>
            <person name="Aftuck L."/>
            <person name="Alexander A."/>
            <person name="An P."/>
            <person name="Anderson E."/>
            <person name="Anderson S."/>
            <person name="Arachi H."/>
            <person name="Azer M."/>
            <person name="Bachantsang P."/>
            <person name="Barry A."/>
            <person name="Bayul T."/>
            <person name="Berlin A."/>
            <person name="Bessette D."/>
            <person name="Bloom T."/>
            <person name="Blye J."/>
            <person name="Boguslavskiy L."/>
            <person name="Bonnet C."/>
            <person name="Boukhgalter B."/>
            <person name="Bourzgui I."/>
            <person name="Brown A."/>
            <person name="Cahill P."/>
            <person name="Channer S."/>
            <person name="Cheshatsang Y."/>
            <person name="Chuda L."/>
            <person name="Citroen M."/>
            <person name="Collymore A."/>
            <person name="Cooke P."/>
            <person name="Costello M."/>
            <person name="D'Aco K."/>
            <person name="Daza R."/>
            <person name="De Haan G."/>
            <person name="DeGray S."/>
            <person name="DeMaso C."/>
            <person name="Dhargay N."/>
            <person name="Dooley K."/>
            <person name="Dooley E."/>
            <person name="Doricent M."/>
            <person name="Dorje P."/>
            <person name="Dorjee K."/>
            <person name="Dupes A."/>
            <person name="Elong R."/>
            <person name="Falk J."/>
            <person name="Farina A."/>
            <person name="Faro S."/>
            <person name="Ferguson D."/>
            <person name="Fisher S."/>
            <person name="Foley C.D."/>
            <person name="Franke A."/>
            <person name="Friedrich D."/>
            <person name="Gadbois L."/>
            <person name="Gearin G."/>
            <person name="Gearin C.R."/>
            <person name="Giannoukos G."/>
            <person name="Goode T."/>
            <person name="Graham J."/>
            <person name="Grandbois E."/>
            <person name="Grewal S."/>
            <person name="Gyaltsen K."/>
            <person name="Hafez N."/>
            <person name="Hagos B."/>
            <person name="Hall J."/>
            <person name="Henson C."/>
            <person name="Hollinger A."/>
            <person name="Honan T."/>
            <person name="Huard M.D."/>
            <person name="Hughes L."/>
            <person name="Hurhula B."/>
            <person name="Husby M.E."/>
            <person name="Kamat A."/>
            <person name="Kanga B."/>
            <person name="Kashin S."/>
            <person name="Khazanovich D."/>
            <person name="Kisner P."/>
            <person name="Lance K."/>
            <person name="Lara M."/>
            <person name="Lee W."/>
            <person name="Lennon N."/>
            <person name="Letendre F."/>
            <person name="LeVine R."/>
            <person name="Lipovsky A."/>
            <person name="Liu X."/>
            <person name="Liu J."/>
            <person name="Liu S."/>
            <person name="Lokyitsang T."/>
            <person name="Lokyitsang Y."/>
            <person name="Lubonja R."/>
            <person name="Lui A."/>
            <person name="MacDonald P."/>
            <person name="Magnisalis V."/>
            <person name="Maru K."/>
            <person name="Matthews C."/>
            <person name="McCusker W."/>
            <person name="McDonough S."/>
            <person name="Mehta T."/>
            <person name="Meldrim J."/>
            <person name="Meneus L."/>
            <person name="Mihai O."/>
            <person name="Mihalev A."/>
            <person name="Mihova T."/>
            <person name="Mittelman R."/>
            <person name="Mlenga V."/>
            <person name="Montmayeur A."/>
            <person name="Mulrain L."/>
            <person name="Navidi A."/>
            <person name="Naylor J."/>
            <person name="Negash T."/>
            <person name="Nguyen T."/>
            <person name="Nguyen N."/>
            <person name="Nicol R."/>
            <person name="Norbu C."/>
            <person name="Norbu N."/>
            <person name="Novod N."/>
            <person name="O'Neill B."/>
            <person name="Osman S."/>
            <person name="Markiewicz E."/>
            <person name="Oyono O.L."/>
            <person name="Patti C."/>
            <person name="Phunkhang P."/>
            <person name="Pierre F."/>
            <person name="Priest M."/>
            <person name="Raghuraman S."/>
            <person name="Rege F."/>
            <person name="Reyes R."/>
            <person name="Rise C."/>
            <person name="Rogov P."/>
            <person name="Ross K."/>
            <person name="Ryan E."/>
            <person name="Settipalli S."/>
            <person name="Shea T."/>
            <person name="Sherpa N."/>
            <person name="Shi L."/>
            <person name="Shih D."/>
            <person name="Sparrow T."/>
            <person name="Spaulding J."/>
            <person name="Stalker J."/>
            <person name="Stange-Thomann N."/>
            <person name="Stavropoulos S."/>
            <person name="Stone C."/>
            <person name="Strader C."/>
            <person name="Tesfaye S."/>
            <person name="Thomson T."/>
            <person name="Thoulutsang Y."/>
            <person name="Thoulutsang D."/>
            <person name="Topham K."/>
            <person name="Topping I."/>
            <person name="Tsamla T."/>
            <person name="Vassiliev H."/>
            <person name="Vo A."/>
            <person name="Wangchuk T."/>
            <person name="Wangdi T."/>
            <person name="Weiand M."/>
            <person name="Wilkinson J."/>
            <person name="Wilson A."/>
            <person name="Yadav S."/>
            <person name="Young G."/>
            <person name="Yu Q."/>
            <person name="Zembek L."/>
            <person name="Zhong D."/>
            <person name="Zimmer A."/>
            <person name="Zwirko Z."/>
            <person name="Jaffe D.B."/>
            <person name="Alvarez P."/>
            <person name="Brockman W."/>
            <person name="Butler J."/>
            <person name="Chin C."/>
            <person name="Gnerre S."/>
            <person name="Grabherr M."/>
            <person name="Kleber M."/>
            <person name="Mauceli E."/>
            <person name="MacCallum I."/>
        </authorList>
    </citation>
    <scope>NUCLEOTIDE SEQUENCE [LARGE SCALE GENOMIC DNA]</scope>
    <source>
        <strain evidence="3">Tucson 14024-0371.13</strain>
    </source>
</reference>
<feature type="compositionally biased region" description="Basic residues" evidence="1">
    <location>
        <begin position="125"/>
        <end position="145"/>
    </location>
</feature>
<feature type="region of interest" description="Disordered" evidence="1">
    <location>
        <begin position="71"/>
        <end position="148"/>
    </location>
</feature>
<dbReference type="STRING" id="7217.A0A0P8YF59"/>
<gene>
    <name evidence="2" type="primary">Dana\GF19889</name>
    <name evidence="2" type="synonym">dana_GLEANR_22296</name>
    <name evidence="2" type="ORF">GF19889</name>
</gene>
<dbReference type="InParanoid" id="A0A0P8YF59"/>
<dbReference type="EMBL" id="CH902617">
    <property type="protein sequence ID" value="KPU80037.1"/>
    <property type="molecule type" value="Genomic_DNA"/>
</dbReference>